<organism evidence="6 7">
    <name type="scientific">Loigolactobacillus backii</name>
    <dbReference type="NCBI Taxonomy" id="375175"/>
    <lineage>
        <taxon>Bacteria</taxon>
        <taxon>Bacillati</taxon>
        <taxon>Bacillota</taxon>
        <taxon>Bacilli</taxon>
        <taxon>Lactobacillales</taxon>
        <taxon>Lactobacillaceae</taxon>
        <taxon>Loigolactobacillus</taxon>
    </lineage>
</organism>
<dbReference type="GO" id="GO:0016020">
    <property type="term" value="C:membrane"/>
    <property type="evidence" value="ECO:0007669"/>
    <property type="project" value="UniProtKB-SubCell"/>
</dbReference>
<dbReference type="GeneID" id="42982013"/>
<feature type="transmembrane region" description="Helical" evidence="5">
    <location>
        <begin position="41"/>
        <end position="61"/>
    </location>
</feature>
<dbReference type="Proteomes" id="UP000078582">
    <property type="component" value="Chromosome"/>
</dbReference>
<feature type="transmembrane region" description="Helical" evidence="5">
    <location>
        <begin position="410"/>
        <end position="430"/>
    </location>
</feature>
<reference evidence="6 7" key="1">
    <citation type="submission" date="2016-03" db="EMBL/GenBank/DDBJ databases">
        <title>Pediococcus and Lactobacillus from brewery environment - whole genome sequencing and assembly.</title>
        <authorList>
            <person name="Behr J."/>
            <person name="Geissler A.J."/>
            <person name="Vogel R.F."/>
        </authorList>
    </citation>
    <scope>NUCLEOTIDE SEQUENCE [LARGE SCALE GENOMIC DNA]</scope>
    <source>
        <strain evidence="6 7">TMW 1.1989</strain>
    </source>
</reference>
<feature type="transmembrane region" description="Helical" evidence="5">
    <location>
        <begin position="7"/>
        <end position="29"/>
    </location>
</feature>
<name>A0A192H2F9_9LACO</name>
<protein>
    <submittedName>
        <fullName evidence="6">Flippase</fullName>
    </submittedName>
</protein>
<dbReference type="PANTHER" id="PTHR43424">
    <property type="entry name" value="LOCUS PUTATIVE PROTEIN 1-RELATED"/>
    <property type="match status" value="1"/>
</dbReference>
<feature type="transmembrane region" description="Helical" evidence="5">
    <location>
        <begin position="279"/>
        <end position="303"/>
    </location>
</feature>
<sequence>MKVVKNYLYNASYQLFLILVPLITTPYISRVLGPEGVGINAYTNSIIQYFVLFGSIGINLYGNREIAYHRDDPAKLTKTFWEIESLRIIAILGAIVIFMGYLAIVHKYHNYLVMQSFQLIAAAFDISWFFMGTEDFRTTVLRNMLVKILSVVLIFSFVKTASDTALYILIIGASQLVGNITLWPYLRKRLVPGMFHHLNIWRHFRPALVLFVPQVATQIYLVLNKTMLGQFDSVTAAGFFDNSDKIVKMVLAIVTATGTVMLPRVAHTFAQGNMKKVNSYLYTTFDFVTFASIPMMFGLAAIAPKFATWFFGPKFAATSTLLMCEAPVILFIAWSNAIGTQYLLPTNHNREYTVSVTIGAVVNLLLNIPLIIKWGAVGAAISTVVSEASVAFYQLYVIRKQASLSRLFTSFWKYLLAGVVMFAVVFAMNLHLPFGAVNLVLEVGVGIVIYGLFMVILRPKIMTTVKDFVGSRH</sequence>
<comment type="subcellular location">
    <subcellularLocation>
        <location evidence="1">Membrane</location>
        <topology evidence="1">Multi-pass membrane protein</topology>
    </subcellularLocation>
</comment>
<keyword evidence="7" id="KW-1185">Reference proteome</keyword>
<feature type="transmembrane region" description="Helical" evidence="5">
    <location>
        <begin position="378"/>
        <end position="398"/>
    </location>
</feature>
<feature type="transmembrane region" description="Helical" evidence="5">
    <location>
        <begin position="436"/>
        <end position="457"/>
    </location>
</feature>
<dbReference type="PANTHER" id="PTHR43424:SF1">
    <property type="entry name" value="LOCUS PUTATIVE PROTEIN 1-RELATED"/>
    <property type="match status" value="1"/>
</dbReference>
<gene>
    <name evidence="6" type="ORF">AYR53_07075</name>
</gene>
<feature type="transmembrane region" description="Helical" evidence="5">
    <location>
        <begin position="207"/>
        <end position="226"/>
    </location>
</feature>
<feature type="transmembrane region" description="Helical" evidence="5">
    <location>
        <begin position="315"/>
        <end position="340"/>
    </location>
</feature>
<feature type="transmembrane region" description="Helical" evidence="5">
    <location>
        <begin position="352"/>
        <end position="372"/>
    </location>
</feature>
<evidence type="ECO:0000256" key="4">
    <source>
        <dbReference type="ARBA" id="ARBA00023136"/>
    </source>
</evidence>
<keyword evidence="2 5" id="KW-0812">Transmembrane</keyword>
<dbReference type="AlphaFoldDB" id="A0A192H2F9"/>
<proteinExistence type="predicted"/>
<feature type="transmembrane region" description="Helical" evidence="5">
    <location>
        <begin position="111"/>
        <end position="131"/>
    </location>
</feature>
<dbReference type="OrthoDB" id="9815702at2"/>
<accession>A0A192H2F9</accession>
<feature type="transmembrane region" description="Helical" evidence="5">
    <location>
        <begin position="85"/>
        <end position="105"/>
    </location>
</feature>
<keyword evidence="4 5" id="KW-0472">Membrane</keyword>
<evidence type="ECO:0000256" key="2">
    <source>
        <dbReference type="ARBA" id="ARBA00022692"/>
    </source>
</evidence>
<dbReference type="Pfam" id="PF01943">
    <property type="entry name" value="Polysacc_synt"/>
    <property type="match status" value="1"/>
</dbReference>
<evidence type="ECO:0000256" key="5">
    <source>
        <dbReference type="SAM" id="Phobius"/>
    </source>
</evidence>
<dbReference type="CDD" id="cd13128">
    <property type="entry name" value="MATE_Wzx_like"/>
    <property type="match status" value="1"/>
</dbReference>
<feature type="transmembrane region" description="Helical" evidence="5">
    <location>
        <begin position="246"/>
        <end position="267"/>
    </location>
</feature>
<dbReference type="InterPro" id="IPR052556">
    <property type="entry name" value="PolySynth_Transporter"/>
</dbReference>
<feature type="transmembrane region" description="Helical" evidence="5">
    <location>
        <begin position="164"/>
        <end position="186"/>
    </location>
</feature>
<dbReference type="EMBL" id="CP014873">
    <property type="protein sequence ID" value="ANK62550.1"/>
    <property type="molecule type" value="Genomic_DNA"/>
</dbReference>
<evidence type="ECO:0000313" key="6">
    <source>
        <dbReference type="EMBL" id="ANK62550.1"/>
    </source>
</evidence>
<feature type="transmembrane region" description="Helical" evidence="5">
    <location>
        <begin position="140"/>
        <end position="158"/>
    </location>
</feature>
<keyword evidence="3 5" id="KW-1133">Transmembrane helix</keyword>
<dbReference type="STRING" id="375175.AYR53_07075"/>
<evidence type="ECO:0000313" key="7">
    <source>
        <dbReference type="Proteomes" id="UP000078582"/>
    </source>
</evidence>
<evidence type="ECO:0000256" key="3">
    <source>
        <dbReference type="ARBA" id="ARBA00022989"/>
    </source>
</evidence>
<dbReference type="RefSeq" id="WP_068280967.1">
    <property type="nucleotide sequence ID" value="NZ_CP014873.1"/>
</dbReference>
<dbReference type="InterPro" id="IPR002797">
    <property type="entry name" value="Polysacc_synth"/>
</dbReference>
<evidence type="ECO:0000256" key="1">
    <source>
        <dbReference type="ARBA" id="ARBA00004141"/>
    </source>
</evidence>